<dbReference type="RefSeq" id="WP_344901421.1">
    <property type="nucleotide sequence ID" value="NZ_BAABAS010000020.1"/>
</dbReference>
<evidence type="ECO:0000313" key="2">
    <source>
        <dbReference type="Proteomes" id="UP001501710"/>
    </source>
</evidence>
<comment type="caution">
    <text evidence="1">The sequence shown here is derived from an EMBL/GenBank/DDBJ whole genome shotgun (WGS) entry which is preliminary data.</text>
</comment>
<protein>
    <submittedName>
        <fullName evidence="1">Uncharacterized protein</fullName>
    </submittedName>
</protein>
<dbReference type="Proteomes" id="UP001501710">
    <property type="component" value="Unassembled WGS sequence"/>
</dbReference>
<gene>
    <name evidence="1" type="ORF">GCM10022254_52710</name>
</gene>
<organism evidence="1 2">
    <name type="scientific">Actinomadura meridiana</name>
    <dbReference type="NCBI Taxonomy" id="559626"/>
    <lineage>
        <taxon>Bacteria</taxon>
        <taxon>Bacillati</taxon>
        <taxon>Actinomycetota</taxon>
        <taxon>Actinomycetes</taxon>
        <taxon>Streptosporangiales</taxon>
        <taxon>Thermomonosporaceae</taxon>
        <taxon>Actinomadura</taxon>
    </lineage>
</organism>
<proteinExistence type="predicted"/>
<name>A0ABP8CE09_9ACTN</name>
<sequence length="148" mass="15888">MIPRPRCLSGLGRRHTEVPLKHFFDYVTQQIRTADSLPSLLAAAFMGLELIERATTVLAQTGPEDAYQSALAEATDAWWALADAPTLAWPERSLTNDELQEFAASVGALVLVVAEAILNVASKTTEPADRVACLRAAHHAGNVHAAMG</sequence>
<evidence type="ECO:0000313" key="1">
    <source>
        <dbReference type="EMBL" id="GAA4238112.1"/>
    </source>
</evidence>
<reference evidence="2" key="1">
    <citation type="journal article" date="2019" name="Int. J. Syst. Evol. Microbiol.">
        <title>The Global Catalogue of Microorganisms (GCM) 10K type strain sequencing project: providing services to taxonomists for standard genome sequencing and annotation.</title>
        <authorList>
            <consortium name="The Broad Institute Genomics Platform"/>
            <consortium name="The Broad Institute Genome Sequencing Center for Infectious Disease"/>
            <person name="Wu L."/>
            <person name="Ma J."/>
        </authorList>
    </citation>
    <scope>NUCLEOTIDE SEQUENCE [LARGE SCALE GENOMIC DNA]</scope>
    <source>
        <strain evidence="2">JCM 17440</strain>
    </source>
</reference>
<keyword evidence="2" id="KW-1185">Reference proteome</keyword>
<accession>A0ABP8CE09</accession>
<dbReference type="EMBL" id="BAABAS010000020">
    <property type="protein sequence ID" value="GAA4238112.1"/>
    <property type="molecule type" value="Genomic_DNA"/>
</dbReference>